<dbReference type="InterPro" id="IPR053151">
    <property type="entry name" value="RNase_H-like"/>
</dbReference>
<protein>
    <recommendedName>
        <fullName evidence="1">RNase H type-1 domain-containing protein</fullName>
    </recommendedName>
</protein>
<dbReference type="PANTHER" id="PTHR47723:SF13">
    <property type="entry name" value="PUTATIVE-RELATED"/>
    <property type="match status" value="1"/>
</dbReference>
<dbReference type="PANTHER" id="PTHR47723">
    <property type="entry name" value="OS05G0353850 PROTEIN"/>
    <property type="match status" value="1"/>
</dbReference>
<keyword evidence="3" id="KW-1185">Reference proteome</keyword>
<feature type="domain" description="RNase H type-1" evidence="1">
    <location>
        <begin position="18"/>
        <end position="97"/>
    </location>
</feature>
<dbReference type="Pfam" id="PF13456">
    <property type="entry name" value="RVT_3"/>
    <property type="match status" value="1"/>
</dbReference>
<dbReference type="InterPro" id="IPR044730">
    <property type="entry name" value="RNase_H-like_dom_plant"/>
</dbReference>
<sequence>MSTYRLGRSCIRATLCSCSVLMSELWVVHDILFLVWRLGFYQLYLQTDSLEVVRILHNVSSALKGNVVVDLLHNGWKVRVQHICRESNGVTDLLARSTRVSP</sequence>
<dbReference type="EMBL" id="JBBPBN010000001">
    <property type="protein sequence ID" value="KAK9046669.1"/>
    <property type="molecule type" value="Genomic_DNA"/>
</dbReference>
<gene>
    <name evidence="2" type="ORF">V6N11_052552</name>
</gene>
<dbReference type="Proteomes" id="UP001396334">
    <property type="component" value="Unassembled WGS sequence"/>
</dbReference>
<dbReference type="InterPro" id="IPR002156">
    <property type="entry name" value="RNaseH_domain"/>
</dbReference>
<accession>A0ABR2UB44</accession>
<evidence type="ECO:0000259" key="1">
    <source>
        <dbReference type="Pfam" id="PF13456"/>
    </source>
</evidence>
<comment type="caution">
    <text evidence="2">The sequence shown here is derived from an EMBL/GenBank/DDBJ whole genome shotgun (WGS) entry which is preliminary data.</text>
</comment>
<reference evidence="2 3" key="1">
    <citation type="journal article" date="2024" name="G3 (Bethesda)">
        <title>Genome assembly of Hibiscus sabdariffa L. provides insights into metabolisms of medicinal natural products.</title>
        <authorList>
            <person name="Kim T."/>
        </authorList>
    </citation>
    <scope>NUCLEOTIDE SEQUENCE [LARGE SCALE GENOMIC DNA]</scope>
    <source>
        <strain evidence="2">TK-2024</strain>
        <tissue evidence="2">Old leaves</tissue>
    </source>
</reference>
<name>A0ABR2UB44_9ROSI</name>
<dbReference type="CDD" id="cd06222">
    <property type="entry name" value="RNase_H_like"/>
    <property type="match status" value="1"/>
</dbReference>
<evidence type="ECO:0000313" key="3">
    <source>
        <dbReference type="Proteomes" id="UP001396334"/>
    </source>
</evidence>
<proteinExistence type="predicted"/>
<organism evidence="2 3">
    <name type="scientific">Hibiscus sabdariffa</name>
    <name type="common">roselle</name>
    <dbReference type="NCBI Taxonomy" id="183260"/>
    <lineage>
        <taxon>Eukaryota</taxon>
        <taxon>Viridiplantae</taxon>
        <taxon>Streptophyta</taxon>
        <taxon>Embryophyta</taxon>
        <taxon>Tracheophyta</taxon>
        <taxon>Spermatophyta</taxon>
        <taxon>Magnoliopsida</taxon>
        <taxon>eudicotyledons</taxon>
        <taxon>Gunneridae</taxon>
        <taxon>Pentapetalae</taxon>
        <taxon>rosids</taxon>
        <taxon>malvids</taxon>
        <taxon>Malvales</taxon>
        <taxon>Malvaceae</taxon>
        <taxon>Malvoideae</taxon>
        <taxon>Hibiscus</taxon>
    </lineage>
</organism>
<evidence type="ECO:0000313" key="2">
    <source>
        <dbReference type="EMBL" id="KAK9046669.1"/>
    </source>
</evidence>